<feature type="transmembrane region" description="Helical" evidence="2">
    <location>
        <begin position="52"/>
        <end position="71"/>
    </location>
</feature>
<feature type="compositionally biased region" description="Low complexity" evidence="1">
    <location>
        <begin position="377"/>
        <end position="389"/>
    </location>
</feature>
<evidence type="ECO:0000256" key="1">
    <source>
        <dbReference type="SAM" id="MobiDB-lite"/>
    </source>
</evidence>
<keyword evidence="2" id="KW-0812">Transmembrane</keyword>
<protein>
    <submittedName>
        <fullName evidence="3">Uncharacterized protein</fullName>
    </submittedName>
</protein>
<feature type="compositionally biased region" description="Low complexity" evidence="1">
    <location>
        <begin position="428"/>
        <end position="438"/>
    </location>
</feature>
<organism evidence="3">
    <name type="scientific">Chromera velia CCMP2878</name>
    <dbReference type="NCBI Taxonomy" id="1169474"/>
    <lineage>
        <taxon>Eukaryota</taxon>
        <taxon>Sar</taxon>
        <taxon>Alveolata</taxon>
        <taxon>Colpodellida</taxon>
        <taxon>Chromeraceae</taxon>
        <taxon>Chromera</taxon>
    </lineage>
</organism>
<keyword evidence="2" id="KW-0472">Membrane</keyword>
<feature type="region of interest" description="Disordered" evidence="1">
    <location>
        <begin position="377"/>
        <end position="520"/>
    </location>
</feature>
<feature type="transmembrane region" description="Helical" evidence="2">
    <location>
        <begin position="155"/>
        <end position="174"/>
    </location>
</feature>
<evidence type="ECO:0000256" key="2">
    <source>
        <dbReference type="SAM" id="Phobius"/>
    </source>
</evidence>
<feature type="transmembrane region" description="Helical" evidence="2">
    <location>
        <begin position="273"/>
        <end position="296"/>
    </location>
</feature>
<dbReference type="AlphaFoldDB" id="A0A0G4HVA6"/>
<feature type="transmembrane region" description="Helical" evidence="2">
    <location>
        <begin position="27"/>
        <end position="45"/>
    </location>
</feature>
<feature type="compositionally biased region" description="Polar residues" evidence="1">
    <location>
        <begin position="498"/>
        <end position="511"/>
    </location>
</feature>
<feature type="transmembrane region" description="Helical" evidence="2">
    <location>
        <begin position="214"/>
        <end position="233"/>
    </location>
</feature>
<feature type="transmembrane region" description="Helical" evidence="2">
    <location>
        <begin position="331"/>
        <end position="352"/>
    </location>
</feature>
<reference evidence="3" key="1">
    <citation type="submission" date="2014-11" db="EMBL/GenBank/DDBJ databases">
        <authorList>
            <person name="Otto D Thomas"/>
            <person name="Naeem Raeece"/>
        </authorList>
    </citation>
    <scope>NUCLEOTIDE SEQUENCE</scope>
</reference>
<name>A0A0G4HVA6_9ALVE</name>
<feature type="transmembrane region" description="Helical" evidence="2">
    <location>
        <begin position="239"/>
        <end position="261"/>
    </location>
</feature>
<evidence type="ECO:0000313" key="3">
    <source>
        <dbReference type="EMBL" id="CEM48392.1"/>
    </source>
</evidence>
<feature type="compositionally biased region" description="Basic and acidic residues" evidence="1">
    <location>
        <begin position="402"/>
        <end position="425"/>
    </location>
</feature>
<accession>A0A0G4HVA6</accession>
<gene>
    <name evidence="3" type="ORF">Cvel_8814</name>
</gene>
<keyword evidence="2" id="KW-1133">Transmembrane helix</keyword>
<sequence>MLPFAASENEVRSGAAIVRLFRARCNLLFWALSSAVQVTIGLLCIRLGFHLLGVIVLASLTAPWVYGALMYLIEGKLMWGILTGMGLQPLLQLAFVNREEPLLRSRNVSHISVFTSWSVLASLYLGILVFGEFSSFLSDLRTIPSGLFQERVEQAVRLAAFGFVCCGLQVGWIMTDTHMSLVLRELPPSPRNAGERGCSFGAWAWRHRRETVRFFLGFLAQTIDFSIRIGSLASSVADVPWLILISFVINLLVLMIVTIVFENHFISNFYMGLGIILVGPFILILAGEATVISSLYSARNLLVVRLCEFFVYGCAHTLVGTFSWNPWVHRLYLLGLCELFGLLLMMLLMMLASRMTERPSTGSNLRSPLLGAAAPQGVQLVPQQQQQQQQPPPPPRVNTHIQGRDGESGQARTEEQAEGDREGPRHPPSSSSISMALPSAPPPGPRIPHPPNTGGAVSATMGDSGGKEKDEDDDKPPPCSQSSHRFLLPLRFPFRVIHNNNNNTRRGTASETACDLRKEE</sequence>
<feature type="compositionally biased region" description="Pro residues" evidence="1">
    <location>
        <begin position="439"/>
        <end position="451"/>
    </location>
</feature>
<feature type="transmembrane region" description="Helical" evidence="2">
    <location>
        <begin position="108"/>
        <end position="130"/>
    </location>
</feature>
<proteinExistence type="predicted"/>
<feature type="transmembrane region" description="Helical" evidence="2">
    <location>
        <begin position="77"/>
        <end position="96"/>
    </location>
</feature>
<dbReference type="EMBL" id="CDMZ01004019">
    <property type="protein sequence ID" value="CEM48392.1"/>
    <property type="molecule type" value="Genomic_DNA"/>
</dbReference>